<dbReference type="Gene3D" id="3.40.50.720">
    <property type="entry name" value="NAD(P)-binding Rossmann-like Domain"/>
    <property type="match status" value="1"/>
</dbReference>
<comment type="similarity">
    <text evidence="1">Belongs to the short-chain dehydrogenases/reductases (SDR) family.</text>
</comment>
<evidence type="ECO:0000256" key="2">
    <source>
        <dbReference type="ARBA" id="ARBA00022857"/>
    </source>
</evidence>
<protein>
    <submittedName>
        <fullName evidence="5">Carbonyl reductase [NADPH] 1-like</fullName>
    </submittedName>
</protein>
<dbReference type="PANTHER" id="PTHR43963">
    <property type="entry name" value="CARBONYL REDUCTASE 1-RELATED"/>
    <property type="match status" value="1"/>
</dbReference>
<organism evidence="4 5">
    <name type="scientific">Vulpes vulpes</name>
    <name type="common">Red fox</name>
    <dbReference type="NCBI Taxonomy" id="9627"/>
    <lineage>
        <taxon>Eukaryota</taxon>
        <taxon>Metazoa</taxon>
        <taxon>Chordata</taxon>
        <taxon>Craniata</taxon>
        <taxon>Vertebrata</taxon>
        <taxon>Euteleostomi</taxon>
        <taxon>Mammalia</taxon>
        <taxon>Eutheria</taxon>
        <taxon>Laurasiatheria</taxon>
        <taxon>Carnivora</taxon>
        <taxon>Caniformia</taxon>
        <taxon>Canidae</taxon>
        <taxon>Vulpes</taxon>
    </lineage>
</organism>
<keyword evidence="3" id="KW-0560">Oxidoreductase</keyword>
<gene>
    <name evidence="5" type="primary">LOC112910256</name>
</gene>
<name>A0ABM4Z2T4_VULVU</name>
<reference evidence="5" key="1">
    <citation type="submission" date="2025-08" db="UniProtKB">
        <authorList>
            <consortium name="RefSeq"/>
        </authorList>
    </citation>
    <scope>IDENTIFICATION</scope>
    <source>
        <tissue evidence="5">Cell line</tissue>
    </source>
</reference>
<dbReference type="GeneID" id="112910256"/>
<proteinExistence type="inferred from homology"/>
<keyword evidence="2" id="KW-0521">NADP</keyword>
<dbReference type="SUPFAM" id="SSF51735">
    <property type="entry name" value="NAD(P)-binding Rossmann-fold domains"/>
    <property type="match status" value="1"/>
</dbReference>
<evidence type="ECO:0000313" key="4">
    <source>
        <dbReference type="Proteomes" id="UP001652641"/>
    </source>
</evidence>
<sequence>MVLTVRDEAQGQAARQHLKAEGLSLHFHLLTIDNLQSIHTLRDFLWEEFGGLDVLVNNAGITFKCHDPTPLHSQTEVTLKTNFFGTRDICTELLPLLKPQNPCQETE</sequence>
<dbReference type="PANTHER" id="PTHR43963:SF2">
    <property type="entry name" value="CARBONYL REDUCTASE [NADPH] 1"/>
    <property type="match status" value="1"/>
</dbReference>
<dbReference type="Proteomes" id="UP001652641">
    <property type="component" value="Chromosome 15"/>
</dbReference>
<keyword evidence="4" id="KW-1185">Reference proteome</keyword>
<evidence type="ECO:0000256" key="3">
    <source>
        <dbReference type="ARBA" id="ARBA00023002"/>
    </source>
</evidence>
<dbReference type="Pfam" id="PF00106">
    <property type="entry name" value="adh_short"/>
    <property type="match status" value="1"/>
</dbReference>
<dbReference type="InterPro" id="IPR002347">
    <property type="entry name" value="SDR_fam"/>
</dbReference>
<evidence type="ECO:0000313" key="5">
    <source>
        <dbReference type="RefSeq" id="XP_072596850.1"/>
    </source>
</evidence>
<evidence type="ECO:0000256" key="1">
    <source>
        <dbReference type="ARBA" id="ARBA00006484"/>
    </source>
</evidence>
<dbReference type="InterPro" id="IPR036291">
    <property type="entry name" value="NAD(P)-bd_dom_sf"/>
</dbReference>
<dbReference type="RefSeq" id="XP_072596850.1">
    <property type="nucleotide sequence ID" value="XM_072740749.1"/>
</dbReference>
<accession>A0ABM4Z2T4</accession>